<dbReference type="Gene3D" id="3.30.460.10">
    <property type="entry name" value="Beta Polymerase, domain 2"/>
    <property type="match status" value="1"/>
</dbReference>
<proteinExistence type="predicted"/>
<feature type="compositionally biased region" description="Basic and acidic residues" evidence="3">
    <location>
        <begin position="394"/>
        <end position="410"/>
    </location>
</feature>
<dbReference type="Pfam" id="PF03828">
    <property type="entry name" value="PAP_assoc"/>
    <property type="match status" value="1"/>
</dbReference>
<dbReference type="GO" id="GO:0031123">
    <property type="term" value="P:RNA 3'-end processing"/>
    <property type="evidence" value="ECO:0007669"/>
    <property type="project" value="TreeGrafter"/>
</dbReference>
<name>A0A6B2L2F0_9EUKA</name>
<feature type="compositionally biased region" description="Acidic residues" evidence="3">
    <location>
        <begin position="351"/>
        <end position="366"/>
    </location>
</feature>
<keyword evidence="2" id="KW-0460">Magnesium</keyword>
<dbReference type="InterPro" id="IPR045862">
    <property type="entry name" value="Trf4-like"/>
</dbReference>
<sequence>MQGLHEEMEDFCRYIAPVAPESEGRLLALKDVTTTITSLVTYEDARIEVFGSYRTGLYLPASDLDISVLLPSGGADLIPIYRKFTRSTALYNNIRLIPAKVPIIKLEHRKTQIKIDIAISVDGINSSDIICKYLKEYPQVKPLALVLKQFLFVRSMNEPATGGLGGYSLILMIVSFLQYHEKLYGIADKNLGQLLLLFFQLYGFEFNYFFTGISCKDATYVRKSERGRLDFKHPETLFVEDPNDSGNNVSQSTYKILNIRKAFAFAYNELTKGPRPTLINENEEKRPSYLSRILYLPGTMIQHRKHLERLFPNSEMRPTIIGDLNDYFYLKFNNWSEEGGVVRESAKEVPLSDEEELGSEKDDDDKESSSDSVVIIRSKDTNEEQKKQGSGRNQAKDTLNKKYPKPPKESTKKKKNKKAKKNLEETAPQADKKKNKKKAKEVVLIEDDQECPPKKRTQSEKPRRSPRLAEKLKRKPRMK</sequence>
<reference evidence="6" key="1">
    <citation type="journal article" date="2020" name="J. Eukaryot. Microbiol.">
        <title>De novo Sequencing, Assembly and Annotation of the Transcriptome for the Free-Living Testate Amoeba Arcella intermedia.</title>
        <authorList>
            <person name="Ribeiro G.M."/>
            <person name="Porfirio-Sousa A.L."/>
            <person name="Maurer-Alcala X.X."/>
            <person name="Katz L.A."/>
            <person name="Lahr D.J.G."/>
        </authorList>
    </citation>
    <scope>NUCLEOTIDE SEQUENCE</scope>
</reference>
<dbReference type="GO" id="GO:0005730">
    <property type="term" value="C:nucleolus"/>
    <property type="evidence" value="ECO:0007669"/>
    <property type="project" value="TreeGrafter"/>
</dbReference>
<evidence type="ECO:0000256" key="2">
    <source>
        <dbReference type="ARBA" id="ARBA00022842"/>
    </source>
</evidence>
<dbReference type="Gene3D" id="1.10.1410.10">
    <property type="match status" value="1"/>
</dbReference>
<evidence type="ECO:0000256" key="3">
    <source>
        <dbReference type="SAM" id="MobiDB-lite"/>
    </source>
</evidence>
<evidence type="ECO:0000313" key="6">
    <source>
        <dbReference type="EMBL" id="NDV31140.1"/>
    </source>
</evidence>
<dbReference type="InterPro" id="IPR043519">
    <property type="entry name" value="NT_sf"/>
</dbReference>
<dbReference type="GO" id="GO:1990817">
    <property type="term" value="F:poly(A) RNA polymerase activity"/>
    <property type="evidence" value="ECO:0007669"/>
    <property type="project" value="InterPro"/>
</dbReference>
<feature type="compositionally biased region" description="Basic and acidic residues" evidence="3">
    <location>
        <begin position="377"/>
        <end position="387"/>
    </location>
</feature>
<feature type="compositionally biased region" description="Basic and acidic residues" evidence="3">
    <location>
        <begin position="451"/>
        <end position="471"/>
    </location>
</feature>
<dbReference type="InterPro" id="IPR002058">
    <property type="entry name" value="PAP_assoc"/>
</dbReference>
<dbReference type="PANTHER" id="PTHR23092">
    <property type="entry name" value="POLY(A) RNA POLYMERASE"/>
    <property type="match status" value="1"/>
</dbReference>
<feature type="domain" description="Poly(A) RNA polymerase mitochondrial-like central palm" evidence="5">
    <location>
        <begin position="4"/>
        <end position="134"/>
    </location>
</feature>
<accession>A0A6B2L2F0</accession>
<dbReference type="PANTHER" id="PTHR23092:SF15">
    <property type="entry name" value="INACTIVE NON-CANONICAL POLY(A) RNA POLYMERASE PROTEIN TRF4-2-RELATED"/>
    <property type="match status" value="1"/>
</dbReference>
<dbReference type="EMBL" id="GIBP01002171">
    <property type="protein sequence ID" value="NDV31140.1"/>
    <property type="molecule type" value="Transcribed_RNA"/>
</dbReference>
<keyword evidence="1" id="KW-0479">Metal-binding</keyword>
<dbReference type="InterPro" id="IPR054708">
    <property type="entry name" value="MTPAP-like_central"/>
</dbReference>
<dbReference type="AlphaFoldDB" id="A0A6B2L2F0"/>
<dbReference type="GO" id="GO:0031499">
    <property type="term" value="C:TRAMP complex"/>
    <property type="evidence" value="ECO:0007669"/>
    <property type="project" value="TreeGrafter"/>
</dbReference>
<evidence type="ECO:0000259" key="5">
    <source>
        <dbReference type="Pfam" id="PF22600"/>
    </source>
</evidence>
<organism evidence="6">
    <name type="scientific">Arcella intermedia</name>
    <dbReference type="NCBI Taxonomy" id="1963864"/>
    <lineage>
        <taxon>Eukaryota</taxon>
        <taxon>Amoebozoa</taxon>
        <taxon>Tubulinea</taxon>
        <taxon>Elardia</taxon>
        <taxon>Arcellinida</taxon>
        <taxon>Sphaerothecina</taxon>
        <taxon>Arcellidae</taxon>
        <taxon>Arcella</taxon>
    </lineage>
</organism>
<protein>
    <recommendedName>
        <fullName evidence="7">Polymerase nucleotidyl transferase domain-containing protein</fullName>
    </recommendedName>
</protein>
<dbReference type="Pfam" id="PF22600">
    <property type="entry name" value="MTPAP-like_central"/>
    <property type="match status" value="1"/>
</dbReference>
<dbReference type="GO" id="GO:0046872">
    <property type="term" value="F:metal ion binding"/>
    <property type="evidence" value="ECO:0007669"/>
    <property type="project" value="UniProtKB-KW"/>
</dbReference>
<evidence type="ECO:0008006" key="7">
    <source>
        <dbReference type="Google" id="ProtNLM"/>
    </source>
</evidence>
<dbReference type="GO" id="GO:0043634">
    <property type="term" value="P:polyadenylation-dependent ncRNA catabolic process"/>
    <property type="evidence" value="ECO:0007669"/>
    <property type="project" value="TreeGrafter"/>
</dbReference>
<evidence type="ECO:0000259" key="4">
    <source>
        <dbReference type="Pfam" id="PF03828"/>
    </source>
</evidence>
<dbReference type="SUPFAM" id="SSF81631">
    <property type="entry name" value="PAP/OAS1 substrate-binding domain"/>
    <property type="match status" value="1"/>
</dbReference>
<dbReference type="GO" id="GO:0003729">
    <property type="term" value="F:mRNA binding"/>
    <property type="evidence" value="ECO:0007669"/>
    <property type="project" value="TreeGrafter"/>
</dbReference>
<feature type="region of interest" description="Disordered" evidence="3">
    <location>
        <begin position="342"/>
        <end position="479"/>
    </location>
</feature>
<feature type="compositionally biased region" description="Basic residues" evidence="3">
    <location>
        <begin position="411"/>
        <end position="420"/>
    </location>
</feature>
<feature type="domain" description="PAP-associated" evidence="4">
    <location>
        <begin position="190"/>
        <end position="247"/>
    </location>
</feature>
<evidence type="ECO:0000256" key="1">
    <source>
        <dbReference type="ARBA" id="ARBA00022723"/>
    </source>
</evidence>
<dbReference type="SUPFAM" id="SSF81301">
    <property type="entry name" value="Nucleotidyltransferase"/>
    <property type="match status" value="1"/>
</dbReference>
<dbReference type="CDD" id="cd05402">
    <property type="entry name" value="NT_PAP_TUTase"/>
    <property type="match status" value="1"/>
</dbReference>